<proteinExistence type="inferred from homology"/>
<dbReference type="InterPro" id="IPR003653">
    <property type="entry name" value="Peptidase_C48_C"/>
</dbReference>
<evidence type="ECO:0000256" key="5">
    <source>
        <dbReference type="SAM" id="MobiDB-lite"/>
    </source>
</evidence>
<comment type="similarity">
    <text evidence="1">Belongs to the peptidase C48 family.</text>
</comment>
<dbReference type="STRING" id="1173061.A0A0J9X4C9"/>
<dbReference type="PROSITE" id="PS50600">
    <property type="entry name" value="ULP_PROTEASE"/>
    <property type="match status" value="1"/>
</dbReference>
<dbReference type="GO" id="GO:0000338">
    <property type="term" value="P:protein deneddylation"/>
    <property type="evidence" value="ECO:0007669"/>
    <property type="project" value="TreeGrafter"/>
</dbReference>
<feature type="compositionally biased region" description="Polar residues" evidence="5">
    <location>
        <begin position="66"/>
        <end position="85"/>
    </location>
</feature>
<reference evidence="7" key="1">
    <citation type="submission" date="2014-03" db="EMBL/GenBank/DDBJ databases">
        <authorList>
            <person name="Casaregola S."/>
        </authorList>
    </citation>
    <scope>NUCLEOTIDE SEQUENCE [LARGE SCALE GENOMIC DNA]</scope>
    <source>
        <strain evidence="7">CLIB 918</strain>
    </source>
</reference>
<dbReference type="Gene3D" id="3.40.395.10">
    <property type="entry name" value="Adenoviral Proteinase, Chain A"/>
    <property type="match status" value="1"/>
</dbReference>
<dbReference type="GO" id="GO:0019784">
    <property type="term" value="F:deNEDDylase activity"/>
    <property type="evidence" value="ECO:0007669"/>
    <property type="project" value="InterPro"/>
</dbReference>
<dbReference type="PANTHER" id="PTHR46468:SF1">
    <property type="entry name" value="SENTRIN-SPECIFIC PROTEASE 8"/>
    <property type="match status" value="1"/>
</dbReference>
<keyword evidence="4" id="KW-0788">Thiol protease</keyword>
<dbReference type="InterPro" id="IPR044613">
    <property type="entry name" value="Nep1/2-like"/>
</dbReference>
<gene>
    <name evidence="7" type="ORF">BN980_GECA01s08381g</name>
</gene>
<evidence type="ECO:0000256" key="1">
    <source>
        <dbReference type="ARBA" id="ARBA00005234"/>
    </source>
</evidence>
<dbReference type="EMBL" id="CCBN010000001">
    <property type="protein sequence ID" value="CDO51567.1"/>
    <property type="molecule type" value="Genomic_DNA"/>
</dbReference>
<dbReference type="Proteomes" id="UP000242525">
    <property type="component" value="Unassembled WGS sequence"/>
</dbReference>
<evidence type="ECO:0000256" key="2">
    <source>
        <dbReference type="ARBA" id="ARBA00022670"/>
    </source>
</evidence>
<sequence length="384" mass="43054">MLSKVIKKIRHKTPAYEESVEQNPTNSHNPRKQENVDIPSSTAMSSPDDSQTSELNYYTYDSNQQDASADINNSNNTIGIHNISVSPRHHHKHRSSKKSSLDLQKPLPATAGPPASVMVTCGFENGVQTVSQETLTTSMHFPHYEVLHKYQHFYQILAGLSPDKIVLQYYDSSVYKEDIDNLEVGEWLNDNNISFIYEYLNHTVMAEILRKSPNIIQLVKPSIAYLLLHTQDIEAMAVEMQPGLRNAQFLFLPINDNPDVSAVEGGTHWSLMVISIVDHKALYYDSMYNGLVTSAATQMRKQMSRLLRVDLDLISVITPQQVNGSDCGVIVVEITALLLNRLVNETGKINLECGPMPLAPHAGRTYILSRILQLSAKQAKEIKI</sequence>
<evidence type="ECO:0000256" key="4">
    <source>
        <dbReference type="ARBA" id="ARBA00022807"/>
    </source>
</evidence>
<evidence type="ECO:0000256" key="3">
    <source>
        <dbReference type="ARBA" id="ARBA00022801"/>
    </source>
</evidence>
<feature type="domain" description="Ubiquitin-like protease family profile" evidence="6">
    <location>
        <begin position="172"/>
        <end position="338"/>
    </location>
</feature>
<dbReference type="GO" id="GO:0006508">
    <property type="term" value="P:proteolysis"/>
    <property type="evidence" value="ECO:0007669"/>
    <property type="project" value="UniProtKB-KW"/>
</dbReference>
<accession>A0A0J9X4C9</accession>
<dbReference type="OrthoDB" id="5065855at2759"/>
<name>A0A0J9X4C9_GEOCN</name>
<evidence type="ECO:0000259" key="6">
    <source>
        <dbReference type="PROSITE" id="PS50600"/>
    </source>
</evidence>
<keyword evidence="3" id="KW-0378">Hydrolase</keyword>
<organism evidence="7 8">
    <name type="scientific">Geotrichum candidum</name>
    <name type="common">Oospora lactis</name>
    <name type="synonym">Dipodascus geotrichum</name>
    <dbReference type="NCBI Taxonomy" id="1173061"/>
    <lineage>
        <taxon>Eukaryota</taxon>
        <taxon>Fungi</taxon>
        <taxon>Dikarya</taxon>
        <taxon>Ascomycota</taxon>
        <taxon>Saccharomycotina</taxon>
        <taxon>Dipodascomycetes</taxon>
        <taxon>Dipodascales</taxon>
        <taxon>Dipodascaceae</taxon>
        <taxon>Geotrichum</taxon>
    </lineage>
</organism>
<dbReference type="PANTHER" id="PTHR46468">
    <property type="entry name" value="SENTRIN-SPECIFIC PROTEASE 8"/>
    <property type="match status" value="1"/>
</dbReference>
<feature type="compositionally biased region" description="Basic residues" evidence="5">
    <location>
        <begin position="1"/>
        <end position="13"/>
    </location>
</feature>
<feature type="region of interest" description="Disordered" evidence="5">
    <location>
        <begin position="66"/>
        <end position="110"/>
    </location>
</feature>
<keyword evidence="2" id="KW-0645">Protease</keyword>
<dbReference type="GO" id="GO:0008234">
    <property type="term" value="F:cysteine-type peptidase activity"/>
    <property type="evidence" value="ECO:0007669"/>
    <property type="project" value="UniProtKB-KW"/>
</dbReference>
<evidence type="ECO:0000313" key="7">
    <source>
        <dbReference type="EMBL" id="CDO51567.1"/>
    </source>
</evidence>
<feature type="compositionally biased region" description="Polar residues" evidence="5">
    <location>
        <begin position="38"/>
        <end position="54"/>
    </location>
</feature>
<dbReference type="SUPFAM" id="SSF54001">
    <property type="entry name" value="Cysteine proteinases"/>
    <property type="match status" value="1"/>
</dbReference>
<protein>
    <recommendedName>
        <fullName evidence="6">Ubiquitin-like protease family profile domain-containing protein</fullName>
    </recommendedName>
</protein>
<feature type="compositionally biased region" description="Basic residues" evidence="5">
    <location>
        <begin position="87"/>
        <end position="97"/>
    </location>
</feature>
<feature type="region of interest" description="Disordered" evidence="5">
    <location>
        <begin position="1"/>
        <end position="54"/>
    </location>
</feature>
<dbReference type="InterPro" id="IPR038765">
    <property type="entry name" value="Papain-like_cys_pep_sf"/>
</dbReference>
<keyword evidence="8" id="KW-1185">Reference proteome</keyword>
<dbReference type="Pfam" id="PF02902">
    <property type="entry name" value="Peptidase_C48"/>
    <property type="match status" value="1"/>
</dbReference>
<comment type="caution">
    <text evidence="7">The sequence shown here is derived from an EMBL/GenBank/DDBJ whole genome shotgun (WGS) entry which is preliminary data.</text>
</comment>
<dbReference type="AlphaFoldDB" id="A0A0J9X4C9"/>
<evidence type="ECO:0000313" key="8">
    <source>
        <dbReference type="Proteomes" id="UP000242525"/>
    </source>
</evidence>